<dbReference type="InterPro" id="IPR013785">
    <property type="entry name" value="Aldolase_TIM"/>
</dbReference>
<dbReference type="InterPro" id="IPR002638">
    <property type="entry name" value="Quinolinate_PRibosylTrfase_C"/>
</dbReference>
<gene>
    <name evidence="4" type="ORF">ENT52_08250</name>
</gene>
<dbReference type="NCBIfam" id="NF006415">
    <property type="entry name" value="PRK08662.1"/>
    <property type="match status" value="1"/>
</dbReference>
<sequence length="384" mass="43342">MRFLIPSEEDITKGLTTDKYFIWTEKVLKTKGLNPKVVMEVTTSEWGIFAGLEDVLGLLEGLPVDVYAMPEGSLFFPHEPVLTIVGKYLDFARFETAILGFLCHASGVAKQSFKFKLASGDKKIFSFGTRRAHPAISTMIERSALIGGVDGVSNFIAEKYLGVESVGTMPHALIISFGDQISAWRAFDEIVDEKVPRTMLVDTYYDEKTEAIMAIENVKRVDAVRLDTPSSRKGNFKKIIEEVKWELKIRGRKDVKIFLSGGLRLEDVIELRDVADAFGVGTAISAAKPVDFAMDIVEKDGKFCAKRGKRSGMKQVYRDWEKLEDEIRLFRDEKPADKEPMLKKFIENGKIISKTDMNSARNLALKQMEIIKRLGREEEFLMSE</sequence>
<keyword evidence="4" id="KW-0328">Glycosyltransferase</keyword>
<comment type="caution">
    <text evidence="4">The sequence shown here is derived from an EMBL/GenBank/DDBJ whole genome shotgun (WGS) entry which is preliminary data.</text>
</comment>
<dbReference type="Gene3D" id="3.20.20.70">
    <property type="entry name" value="Aldolase class I"/>
    <property type="match status" value="1"/>
</dbReference>
<dbReference type="EC" id="6.3.4.21" evidence="4"/>
<dbReference type="InterPro" id="IPR035809">
    <property type="entry name" value="NAPRTase_arc-type"/>
</dbReference>
<dbReference type="GO" id="GO:0004516">
    <property type="term" value="F:nicotinate phosphoribosyltransferase activity"/>
    <property type="evidence" value="ECO:0007669"/>
    <property type="project" value="UniProtKB-EC"/>
</dbReference>
<evidence type="ECO:0000259" key="2">
    <source>
        <dbReference type="Pfam" id="PF01729"/>
    </source>
</evidence>
<dbReference type="PANTHER" id="PTHR43202:SF1">
    <property type="entry name" value="NICOTINATE PHOSPHORIBOSYLTRANSFERASE"/>
    <property type="match status" value="1"/>
</dbReference>
<name>A0A7J3M443_ARCFL</name>
<evidence type="ECO:0000313" key="4">
    <source>
        <dbReference type="EMBL" id="HGT83696.1"/>
    </source>
</evidence>
<evidence type="ECO:0000259" key="3">
    <source>
        <dbReference type="Pfam" id="PF02749"/>
    </source>
</evidence>
<feature type="domain" description="Quinolinate phosphoribosyl transferase N-terminal" evidence="3">
    <location>
        <begin position="20"/>
        <end position="106"/>
    </location>
</feature>
<dbReference type="InterPro" id="IPR037128">
    <property type="entry name" value="Quinolinate_PRibosylTase_N_sf"/>
</dbReference>
<dbReference type="CDD" id="cd01571">
    <property type="entry name" value="NAPRTase_B"/>
    <property type="match status" value="1"/>
</dbReference>
<dbReference type="Pfam" id="PF01729">
    <property type="entry name" value="QRPTase_C"/>
    <property type="match status" value="1"/>
</dbReference>
<evidence type="ECO:0000256" key="1">
    <source>
        <dbReference type="ARBA" id="ARBA00022679"/>
    </source>
</evidence>
<dbReference type="Pfam" id="PF02749">
    <property type="entry name" value="QRPTase_N"/>
    <property type="match status" value="1"/>
</dbReference>
<dbReference type="EMBL" id="DSYZ01000153">
    <property type="protein sequence ID" value="HGT83696.1"/>
    <property type="molecule type" value="Genomic_DNA"/>
</dbReference>
<dbReference type="AlphaFoldDB" id="A0A7J3M443"/>
<organism evidence="4">
    <name type="scientific">Archaeoglobus fulgidus</name>
    <dbReference type="NCBI Taxonomy" id="2234"/>
    <lineage>
        <taxon>Archaea</taxon>
        <taxon>Methanobacteriati</taxon>
        <taxon>Methanobacteriota</taxon>
        <taxon>Archaeoglobi</taxon>
        <taxon>Archaeoglobales</taxon>
        <taxon>Archaeoglobaceae</taxon>
        <taxon>Archaeoglobus</taxon>
    </lineage>
</organism>
<protein>
    <submittedName>
        <fullName evidence="4">Nicotinate phosphoribosyltransferase</fullName>
        <ecNumber evidence="4">6.3.4.21</ecNumber>
    </submittedName>
</protein>
<dbReference type="GO" id="GO:0004514">
    <property type="term" value="F:nicotinate-nucleotide diphosphorylase (carboxylating) activity"/>
    <property type="evidence" value="ECO:0007669"/>
    <property type="project" value="InterPro"/>
</dbReference>
<dbReference type="SUPFAM" id="SSF54675">
    <property type="entry name" value="Nicotinate/Quinolinate PRTase N-terminal domain-like"/>
    <property type="match status" value="1"/>
</dbReference>
<dbReference type="InterPro" id="IPR036068">
    <property type="entry name" value="Nicotinate_pribotase-like_C"/>
</dbReference>
<proteinExistence type="predicted"/>
<dbReference type="InterPro" id="IPR022412">
    <property type="entry name" value="Quinolinate_PRibosylTrfase_N"/>
</dbReference>
<dbReference type="SUPFAM" id="SSF51690">
    <property type="entry name" value="Nicotinate/Quinolinate PRTase C-terminal domain-like"/>
    <property type="match status" value="1"/>
</dbReference>
<keyword evidence="1 4" id="KW-0808">Transferase</keyword>
<keyword evidence="4" id="KW-0436">Ligase</keyword>
<dbReference type="UniPathway" id="UPA00253">
    <property type="reaction ID" value="UER00457"/>
</dbReference>
<reference evidence="4" key="1">
    <citation type="journal article" date="2020" name="mSystems">
        <title>Genome- and Community-Level Interaction Insights into Carbon Utilization and Element Cycling Functions of Hydrothermarchaeota in Hydrothermal Sediment.</title>
        <authorList>
            <person name="Zhou Z."/>
            <person name="Liu Y."/>
            <person name="Xu W."/>
            <person name="Pan J."/>
            <person name="Luo Z.H."/>
            <person name="Li M."/>
        </authorList>
    </citation>
    <scope>NUCLEOTIDE SEQUENCE [LARGE SCALE GENOMIC DNA]</scope>
    <source>
        <strain evidence="4">SpSt-587</strain>
    </source>
</reference>
<dbReference type="Gene3D" id="3.90.1170.20">
    <property type="entry name" value="Quinolinate phosphoribosyl transferase, N-terminal domain"/>
    <property type="match status" value="1"/>
</dbReference>
<dbReference type="InterPro" id="IPR053190">
    <property type="entry name" value="NAPRTase-like"/>
</dbReference>
<dbReference type="PANTHER" id="PTHR43202">
    <property type="entry name" value="NICOTINATE-NUCLEOTIDE PYROPHOSPHORYLASE"/>
    <property type="match status" value="1"/>
</dbReference>
<feature type="domain" description="Quinolinate phosphoribosyl transferase C-terminal" evidence="2">
    <location>
        <begin position="108"/>
        <end position="295"/>
    </location>
</feature>
<accession>A0A7J3M443</accession>
<dbReference type="GO" id="GO:0009435">
    <property type="term" value="P:NAD+ biosynthetic process"/>
    <property type="evidence" value="ECO:0007669"/>
    <property type="project" value="UniProtKB-UniPathway"/>
</dbReference>